<evidence type="ECO:0000256" key="3">
    <source>
        <dbReference type="ARBA" id="ARBA00010441"/>
    </source>
</evidence>
<keyword evidence="6" id="KW-0444">Lipid biosynthesis</keyword>
<evidence type="ECO:0000256" key="14">
    <source>
        <dbReference type="ARBA" id="ARBA00032361"/>
    </source>
</evidence>
<evidence type="ECO:0000256" key="2">
    <source>
        <dbReference type="ARBA" id="ARBA00004127"/>
    </source>
</evidence>
<dbReference type="PROSITE" id="PS00379">
    <property type="entry name" value="CDP_ALCOHOL_P_TRANSF"/>
    <property type="match status" value="1"/>
</dbReference>
<reference evidence="19" key="1">
    <citation type="submission" date="2016-10" db="EMBL/GenBank/DDBJ databases">
        <authorList>
            <person name="Varghese N."/>
            <person name="Submissions S."/>
        </authorList>
    </citation>
    <scope>NUCLEOTIDE SEQUENCE [LARGE SCALE GENOMIC DNA]</scope>
    <source>
        <strain evidence="19">DSM 16477</strain>
    </source>
</reference>
<dbReference type="GO" id="GO:0016020">
    <property type="term" value="C:membrane"/>
    <property type="evidence" value="ECO:0007669"/>
    <property type="project" value="InterPro"/>
</dbReference>
<dbReference type="GO" id="GO:0008654">
    <property type="term" value="P:phospholipid biosynthetic process"/>
    <property type="evidence" value="ECO:0007669"/>
    <property type="project" value="UniProtKB-KW"/>
</dbReference>
<keyword evidence="8 16" id="KW-0812">Transmembrane</keyword>
<comment type="catalytic activity">
    <reaction evidence="1">
        <text>a CDP-1,2-diacyl-sn-glycerol + L-serine = a 1,2-diacyl-sn-glycero-3-phospho-L-serine + CMP + H(+)</text>
        <dbReference type="Rhea" id="RHEA:16913"/>
        <dbReference type="ChEBI" id="CHEBI:15378"/>
        <dbReference type="ChEBI" id="CHEBI:33384"/>
        <dbReference type="ChEBI" id="CHEBI:57262"/>
        <dbReference type="ChEBI" id="CHEBI:58332"/>
        <dbReference type="ChEBI" id="CHEBI:60377"/>
        <dbReference type="EC" id="2.7.8.8"/>
    </reaction>
</comment>
<keyword evidence="12" id="KW-0594">Phospholipid biosynthesis</keyword>
<evidence type="ECO:0000259" key="17">
    <source>
        <dbReference type="Pfam" id="PF08009"/>
    </source>
</evidence>
<feature type="transmembrane region" description="Helical" evidence="16">
    <location>
        <begin position="12"/>
        <end position="34"/>
    </location>
</feature>
<dbReference type="OrthoDB" id="9777147at2"/>
<feature type="domain" description="CDP-alcohol phosphatidyltransferase C-terminal" evidence="17">
    <location>
        <begin position="213"/>
        <end position="242"/>
    </location>
</feature>
<dbReference type="EMBL" id="FNBP01000007">
    <property type="protein sequence ID" value="SDG40731.1"/>
    <property type="molecule type" value="Genomic_DNA"/>
</dbReference>
<dbReference type="AlphaFoldDB" id="A0A1G7U068"/>
<evidence type="ECO:0000256" key="4">
    <source>
        <dbReference type="ARBA" id="ARBA00013174"/>
    </source>
</evidence>
<dbReference type="RefSeq" id="WP_093742986.1">
    <property type="nucleotide sequence ID" value="NZ_FNBP01000007.1"/>
</dbReference>
<feature type="transmembrane region" description="Helical" evidence="16">
    <location>
        <begin position="209"/>
        <end position="226"/>
    </location>
</feature>
<evidence type="ECO:0000256" key="7">
    <source>
        <dbReference type="ARBA" id="ARBA00022679"/>
    </source>
</evidence>
<dbReference type="InterPro" id="IPR048254">
    <property type="entry name" value="CDP_ALCOHOL_P_TRANSF_CS"/>
</dbReference>
<organism evidence="18 19">
    <name type="scientific">Sulfitobacter delicatus</name>
    <dbReference type="NCBI Taxonomy" id="218672"/>
    <lineage>
        <taxon>Bacteria</taxon>
        <taxon>Pseudomonadati</taxon>
        <taxon>Pseudomonadota</taxon>
        <taxon>Alphaproteobacteria</taxon>
        <taxon>Rhodobacterales</taxon>
        <taxon>Roseobacteraceae</taxon>
        <taxon>Sulfitobacter</taxon>
    </lineage>
</organism>
<evidence type="ECO:0000256" key="9">
    <source>
        <dbReference type="ARBA" id="ARBA00022989"/>
    </source>
</evidence>
<dbReference type="PANTHER" id="PTHR14269:SF61">
    <property type="entry name" value="CDP-DIACYLGLYCEROL--SERINE O-PHOSPHATIDYLTRANSFERASE"/>
    <property type="match status" value="1"/>
</dbReference>
<name>A0A1G7U068_9RHOB</name>
<feature type="transmembrane region" description="Helical" evidence="16">
    <location>
        <begin position="180"/>
        <end position="197"/>
    </location>
</feature>
<dbReference type="Proteomes" id="UP000199399">
    <property type="component" value="Unassembled WGS sequence"/>
</dbReference>
<dbReference type="GO" id="GO:0003882">
    <property type="term" value="F:CDP-diacylglycerol-serine O-phosphatidyltransferase activity"/>
    <property type="evidence" value="ECO:0007669"/>
    <property type="project" value="UniProtKB-EC"/>
</dbReference>
<proteinExistence type="inferred from homology"/>
<dbReference type="Pfam" id="PF08009">
    <property type="entry name" value="CDP-OH_P_tran_2"/>
    <property type="match status" value="1"/>
</dbReference>
<dbReference type="PANTHER" id="PTHR14269">
    <property type="entry name" value="CDP-DIACYLGLYCEROL--GLYCEROL-3-PHOSPHATE 3-PHOSPHATIDYLTRANSFERASE-RELATED"/>
    <property type="match status" value="1"/>
</dbReference>
<dbReference type="NCBIfam" id="TIGR00473">
    <property type="entry name" value="pssA"/>
    <property type="match status" value="1"/>
</dbReference>
<dbReference type="Pfam" id="PF01066">
    <property type="entry name" value="CDP-OH_P_transf"/>
    <property type="match status" value="1"/>
</dbReference>
<keyword evidence="9 16" id="KW-1133">Transmembrane helix</keyword>
<keyword evidence="10" id="KW-0443">Lipid metabolism</keyword>
<dbReference type="InterPro" id="IPR012616">
    <property type="entry name" value="CDP-OH_P_trans_C"/>
</dbReference>
<dbReference type="GO" id="GO:0012505">
    <property type="term" value="C:endomembrane system"/>
    <property type="evidence" value="ECO:0007669"/>
    <property type="project" value="UniProtKB-SubCell"/>
</dbReference>
<gene>
    <name evidence="18" type="ORF">SAMN04489759_107109</name>
</gene>
<comment type="subcellular location">
    <subcellularLocation>
        <location evidence="2">Endomembrane system</location>
        <topology evidence="2">Multi-pass membrane protein</topology>
    </subcellularLocation>
</comment>
<evidence type="ECO:0000313" key="19">
    <source>
        <dbReference type="Proteomes" id="UP000199399"/>
    </source>
</evidence>
<dbReference type="InterPro" id="IPR043130">
    <property type="entry name" value="CDP-OH_PTrfase_TM_dom"/>
</dbReference>
<feature type="transmembrane region" description="Helical" evidence="16">
    <location>
        <begin position="146"/>
        <end position="168"/>
    </location>
</feature>
<evidence type="ECO:0000313" key="18">
    <source>
        <dbReference type="EMBL" id="SDG40731.1"/>
    </source>
</evidence>
<dbReference type="InterPro" id="IPR000462">
    <property type="entry name" value="CDP-OH_P_trans"/>
</dbReference>
<evidence type="ECO:0000256" key="6">
    <source>
        <dbReference type="ARBA" id="ARBA00022516"/>
    </source>
</evidence>
<dbReference type="InterPro" id="IPR050324">
    <property type="entry name" value="CDP-alcohol_PTase-I"/>
</dbReference>
<dbReference type="EC" id="2.7.8.8" evidence="4"/>
<evidence type="ECO:0000256" key="1">
    <source>
        <dbReference type="ARBA" id="ARBA00000287"/>
    </source>
</evidence>
<keyword evidence="7 15" id="KW-0808">Transferase</keyword>
<keyword evidence="19" id="KW-1185">Reference proteome</keyword>
<keyword evidence="11 16" id="KW-0472">Membrane</keyword>
<evidence type="ECO:0000256" key="10">
    <source>
        <dbReference type="ARBA" id="ARBA00023098"/>
    </source>
</evidence>
<accession>A0A1G7U068</accession>
<dbReference type="Gene3D" id="1.20.120.1760">
    <property type="match status" value="1"/>
</dbReference>
<evidence type="ECO:0000256" key="13">
    <source>
        <dbReference type="ARBA" id="ARBA00023264"/>
    </source>
</evidence>
<evidence type="ECO:0000256" key="5">
    <source>
        <dbReference type="ARBA" id="ARBA00017171"/>
    </source>
</evidence>
<evidence type="ECO:0000256" key="12">
    <source>
        <dbReference type="ARBA" id="ARBA00023209"/>
    </source>
</evidence>
<dbReference type="STRING" id="218672.SAMN04489759_107109"/>
<comment type="similarity">
    <text evidence="3 15">Belongs to the CDP-alcohol phosphatidyltransferase class-I family.</text>
</comment>
<protein>
    <recommendedName>
        <fullName evidence="5">CDP-diacylglycerol--serine O-phosphatidyltransferase</fullName>
        <ecNumber evidence="4">2.7.8.8</ecNumber>
    </recommendedName>
    <alternativeName>
        <fullName evidence="14">Phosphatidylserine synthase</fullName>
    </alternativeName>
</protein>
<feature type="transmembrane region" description="Helical" evidence="16">
    <location>
        <begin position="104"/>
        <end position="125"/>
    </location>
</feature>
<evidence type="ECO:0000256" key="16">
    <source>
        <dbReference type="SAM" id="Phobius"/>
    </source>
</evidence>
<dbReference type="InterPro" id="IPR004533">
    <property type="entry name" value="CDP-diaglyc--ser_O-PTrfase"/>
</dbReference>
<evidence type="ECO:0000256" key="15">
    <source>
        <dbReference type="RuleBase" id="RU003750"/>
    </source>
</evidence>
<evidence type="ECO:0000256" key="11">
    <source>
        <dbReference type="ARBA" id="ARBA00023136"/>
    </source>
</evidence>
<evidence type="ECO:0000256" key="8">
    <source>
        <dbReference type="ARBA" id="ARBA00022692"/>
    </source>
</evidence>
<sequence>MRPSSEKSGADLALIQLLPNALTITAICAGLSAIRFGVQGNYVLAVQLILLACVLDGLDGRLARLLRSSSPMGAELDSLADFLNFGVAPPLILYFWALQDMRSAAWISVLIYAVCCVVRLARFNVNDRAEAERAKNGDAAGESGSFFTGIPSPAGALLVLLPMTLSFAFHNRPIMPDWMIAAHMVLIGFLMISRIPTWSFKTTKVSRRHVKYLLVGVAIFAAALATYAWTTLVVLCLAYIGMVIWGLLRGRKPIKNKGN</sequence>
<keyword evidence="13" id="KW-1208">Phospholipid metabolism</keyword>